<name>A0A507QVH1_MONPU</name>
<dbReference type="OrthoDB" id="428260at2759"/>
<sequence length="439" mass="49793">MSEYLPPNRLLWNLPENAHAIWPSEPDISVIRSIAISVLQPMYPYSNMRAVSVTFFGAGVSNKMYQVEHPTWPVKYLFRVSLPVDPFNKTESEIATLVYVRRHTTIPVPNPVGWNSSSNNALGYEWSLLEKIEGVELSSVWGKMPWEAKVKLAHDLAGICAQLWKQRLDKIGSLVFGDRYQIVAGQRLVQDALPDTITVGKMVTPCFFAGRRIHVPADRGPYDSSHDWVQAVINFQQNLVVSGEKIAKRYPHVSEEELDLGRGKYDFADRRQLCVEYLRALPYYIPPNAESVAHPCFVLSHEDLHASNILVDPEKLNITGIIDWEMARVLPEWAARKAPKIFDRLNTITPLSPPSPVRAGADALAAAFATQALRERWELYLLRRGFDARLRQLGTSLAEEPSDGLKNSFLSDVYCLSVDWSWAQESLENFMQFRPMQLS</sequence>
<dbReference type="InterPro" id="IPR051678">
    <property type="entry name" value="AGP_Transferase"/>
</dbReference>
<reference evidence="2 3" key="1">
    <citation type="submission" date="2019-06" db="EMBL/GenBank/DDBJ databases">
        <title>Wine fermentation using esterase from Monascus purpureus.</title>
        <authorList>
            <person name="Geng C."/>
            <person name="Zhang Y."/>
        </authorList>
    </citation>
    <scope>NUCLEOTIDE SEQUENCE [LARGE SCALE GENOMIC DNA]</scope>
    <source>
        <strain evidence="2">HQ1</strain>
    </source>
</reference>
<dbReference type="Proteomes" id="UP000319663">
    <property type="component" value="Unassembled WGS sequence"/>
</dbReference>
<accession>A0A507QVH1</accession>
<dbReference type="InterPro" id="IPR002575">
    <property type="entry name" value="Aminoglycoside_PTrfase"/>
</dbReference>
<dbReference type="SUPFAM" id="SSF56112">
    <property type="entry name" value="Protein kinase-like (PK-like)"/>
    <property type="match status" value="1"/>
</dbReference>
<proteinExistence type="predicted"/>
<keyword evidence="2" id="KW-0808">Transferase</keyword>
<keyword evidence="3" id="KW-1185">Reference proteome</keyword>
<evidence type="ECO:0000259" key="1">
    <source>
        <dbReference type="Pfam" id="PF01636"/>
    </source>
</evidence>
<protein>
    <submittedName>
        <fullName evidence="2">Phosphotransferase enzyme</fullName>
    </submittedName>
</protein>
<organism evidence="2 3">
    <name type="scientific">Monascus purpureus</name>
    <name type="common">Red mold</name>
    <name type="synonym">Monascus anka</name>
    <dbReference type="NCBI Taxonomy" id="5098"/>
    <lineage>
        <taxon>Eukaryota</taxon>
        <taxon>Fungi</taxon>
        <taxon>Dikarya</taxon>
        <taxon>Ascomycota</taxon>
        <taxon>Pezizomycotina</taxon>
        <taxon>Eurotiomycetes</taxon>
        <taxon>Eurotiomycetidae</taxon>
        <taxon>Eurotiales</taxon>
        <taxon>Aspergillaceae</taxon>
        <taxon>Monascus</taxon>
    </lineage>
</organism>
<dbReference type="EMBL" id="VIFY01000046">
    <property type="protein sequence ID" value="TQB73358.1"/>
    <property type="molecule type" value="Genomic_DNA"/>
</dbReference>
<dbReference type="PANTHER" id="PTHR21310:SF13">
    <property type="entry name" value="AMINOGLYCOSIDE PHOSPHOTRANSFERASE DOMAIN-CONTAINING PROTEIN"/>
    <property type="match status" value="1"/>
</dbReference>
<dbReference type="GO" id="GO:0016740">
    <property type="term" value="F:transferase activity"/>
    <property type="evidence" value="ECO:0007669"/>
    <property type="project" value="UniProtKB-KW"/>
</dbReference>
<dbReference type="AlphaFoldDB" id="A0A507QVH1"/>
<feature type="domain" description="Aminoglycoside phosphotransferase" evidence="1">
    <location>
        <begin position="53"/>
        <end position="159"/>
    </location>
</feature>
<dbReference type="Pfam" id="PF01636">
    <property type="entry name" value="APH"/>
    <property type="match status" value="2"/>
</dbReference>
<dbReference type="InterPro" id="IPR011009">
    <property type="entry name" value="Kinase-like_dom_sf"/>
</dbReference>
<evidence type="ECO:0000313" key="2">
    <source>
        <dbReference type="EMBL" id="TQB73358.1"/>
    </source>
</evidence>
<feature type="domain" description="Aminoglycoside phosphotransferase" evidence="1">
    <location>
        <begin position="270"/>
        <end position="329"/>
    </location>
</feature>
<gene>
    <name evidence="2" type="primary">AIM9_6</name>
    <name evidence="2" type="ORF">MPDQ_005943</name>
</gene>
<evidence type="ECO:0000313" key="3">
    <source>
        <dbReference type="Proteomes" id="UP000319663"/>
    </source>
</evidence>
<dbReference type="Gene3D" id="3.90.1200.10">
    <property type="match status" value="1"/>
</dbReference>
<dbReference type="PANTHER" id="PTHR21310">
    <property type="entry name" value="AMINOGLYCOSIDE PHOSPHOTRANSFERASE-RELATED-RELATED"/>
    <property type="match status" value="1"/>
</dbReference>
<comment type="caution">
    <text evidence="2">The sequence shown here is derived from an EMBL/GenBank/DDBJ whole genome shotgun (WGS) entry which is preliminary data.</text>
</comment>